<keyword evidence="2 5" id="KW-0255">Endonuclease</keyword>
<feature type="domain" description="TNase-like" evidence="4">
    <location>
        <begin position="48"/>
        <end position="180"/>
    </location>
</feature>
<protein>
    <submittedName>
        <fullName evidence="5">Endonuclease YncB(Thermonuclease family)</fullName>
    </submittedName>
</protein>
<name>A0A2U1CLP9_9BURK</name>
<dbReference type="STRING" id="1231391.GCA_000308195_02828"/>
<dbReference type="PANTHER" id="PTHR12302">
    <property type="entry name" value="EBNA2 BINDING PROTEIN P100"/>
    <property type="match status" value="1"/>
</dbReference>
<gene>
    <name evidence="5" type="ORF">C7440_2653</name>
</gene>
<keyword evidence="3" id="KW-0378">Hydrolase</keyword>
<dbReference type="Proteomes" id="UP000246145">
    <property type="component" value="Unassembled WGS sequence"/>
</dbReference>
<dbReference type="PANTHER" id="PTHR12302:SF3">
    <property type="entry name" value="SERINE_THREONINE-PROTEIN KINASE 31"/>
    <property type="match status" value="1"/>
</dbReference>
<dbReference type="PROSITE" id="PS50830">
    <property type="entry name" value="TNASE_3"/>
    <property type="match status" value="1"/>
</dbReference>
<evidence type="ECO:0000313" key="5">
    <source>
        <dbReference type="EMBL" id="PVY61918.1"/>
    </source>
</evidence>
<sequence>MPRKISNNTNRSARRYAGLALAAVLLAVAFWRQGGVMADGDTPAAYQFQLTGKVVKVADGDTFTLLAGGRREHIRMASIDAPETTKDSERPGQPMAQASRKALAGLIAGKQLTVLCFERDRYERSICDVPLDDGITANQRQVMGGMAWANMEGRGKFMRDPSLPRFEEKARQARVGIWSQGGQVPPWVWRYQCWKQSQC</sequence>
<comment type="caution">
    <text evidence="5">The sequence shown here is derived from an EMBL/GenBank/DDBJ whole genome shotgun (WGS) entry which is preliminary data.</text>
</comment>
<dbReference type="GO" id="GO:0016787">
    <property type="term" value="F:hydrolase activity"/>
    <property type="evidence" value="ECO:0007669"/>
    <property type="project" value="UniProtKB-KW"/>
</dbReference>
<dbReference type="AlphaFoldDB" id="A0A2U1CLP9"/>
<reference evidence="5 6" key="1">
    <citation type="submission" date="2018-04" db="EMBL/GenBank/DDBJ databases">
        <title>Genomic Encyclopedia of Type Strains, Phase IV (KMG-IV): sequencing the most valuable type-strain genomes for metagenomic binning, comparative biology and taxonomic classification.</title>
        <authorList>
            <person name="Goeker M."/>
        </authorList>
    </citation>
    <scope>NUCLEOTIDE SEQUENCE [LARGE SCALE GENOMIC DNA]</scope>
    <source>
        <strain evidence="5 6">DSM 10065</strain>
    </source>
</reference>
<accession>A0A2U1CLP9</accession>
<dbReference type="Pfam" id="PF00565">
    <property type="entry name" value="SNase"/>
    <property type="match status" value="1"/>
</dbReference>
<dbReference type="InterPro" id="IPR035437">
    <property type="entry name" value="SNase_OB-fold_sf"/>
</dbReference>
<evidence type="ECO:0000313" key="6">
    <source>
        <dbReference type="Proteomes" id="UP000246145"/>
    </source>
</evidence>
<proteinExistence type="predicted"/>
<dbReference type="Gene3D" id="2.40.50.90">
    <property type="match status" value="1"/>
</dbReference>
<evidence type="ECO:0000256" key="3">
    <source>
        <dbReference type="ARBA" id="ARBA00022801"/>
    </source>
</evidence>
<evidence type="ECO:0000256" key="2">
    <source>
        <dbReference type="ARBA" id="ARBA00022759"/>
    </source>
</evidence>
<organism evidence="5 6">
    <name type="scientific">Pusillimonas noertemannii</name>
    <dbReference type="NCBI Taxonomy" id="305977"/>
    <lineage>
        <taxon>Bacteria</taxon>
        <taxon>Pseudomonadati</taxon>
        <taxon>Pseudomonadota</taxon>
        <taxon>Betaproteobacteria</taxon>
        <taxon>Burkholderiales</taxon>
        <taxon>Alcaligenaceae</taxon>
        <taxon>Pusillimonas</taxon>
    </lineage>
</organism>
<dbReference type="SMART" id="SM00318">
    <property type="entry name" value="SNc"/>
    <property type="match status" value="1"/>
</dbReference>
<keyword evidence="1" id="KW-0540">Nuclease</keyword>
<keyword evidence="6" id="KW-1185">Reference proteome</keyword>
<evidence type="ECO:0000259" key="4">
    <source>
        <dbReference type="PROSITE" id="PS50830"/>
    </source>
</evidence>
<dbReference type="EMBL" id="QEKO01000003">
    <property type="protein sequence ID" value="PVY61918.1"/>
    <property type="molecule type" value="Genomic_DNA"/>
</dbReference>
<dbReference type="InterPro" id="IPR016071">
    <property type="entry name" value="Staphylococal_nuclease_OB-fold"/>
</dbReference>
<dbReference type="GO" id="GO:0004519">
    <property type="term" value="F:endonuclease activity"/>
    <property type="evidence" value="ECO:0007669"/>
    <property type="project" value="UniProtKB-KW"/>
</dbReference>
<dbReference type="SUPFAM" id="SSF50199">
    <property type="entry name" value="Staphylococcal nuclease"/>
    <property type="match status" value="1"/>
</dbReference>
<evidence type="ECO:0000256" key="1">
    <source>
        <dbReference type="ARBA" id="ARBA00022722"/>
    </source>
</evidence>